<dbReference type="GO" id="GO:0016168">
    <property type="term" value="F:chlorophyll binding"/>
    <property type="evidence" value="ECO:0007669"/>
    <property type="project" value="UniProtKB-KW"/>
</dbReference>
<feature type="binding site" evidence="1">
    <location>
        <position position="120"/>
    </location>
    <ligand>
        <name>chlorophyll a</name>
        <dbReference type="ChEBI" id="CHEBI:58416"/>
        <label>1</label>
    </ligand>
</feature>
<keyword evidence="4" id="KW-1185">Reference proteome</keyword>
<keyword evidence="2" id="KW-0793">Thylakoid</keyword>
<feature type="binding site" evidence="1">
    <location>
        <position position="161"/>
    </location>
    <ligand>
        <name>chlorophyll a</name>
        <dbReference type="ChEBI" id="CHEBI:58416"/>
        <label>1</label>
    </ligand>
</feature>
<evidence type="ECO:0000313" key="3">
    <source>
        <dbReference type="EMBL" id="KAL3754829.1"/>
    </source>
</evidence>
<dbReference type="GO" id="GO:0009523">
    <property type="term" value="C:photosystem II"/>
    <property type="evidence" value="ECO:0007669"/>
    <property type="project" value="UniProtKB-KW"/>
</dbReference>
<keyword evidence="2" id="KW-0934">Plastid</keyword>
<accession>A0ABD3LWE3</accession>
<dbReference type="Gene3D" id="1.10.3460.10">
    <property type="entry name" value="Chlorophyll a/b binding protein domain"/>
    <property type="match status" value="2"/>
</dbReference>
<dbReference type="EMBL" id="JBJKBG010000001">
    <property type="protein sequence ID" value="KAL3754829.1"/>
    <property type="molecule type" value="Genomic_DNA"/>
</dbReference>
<protein>
    <recommendedName>
        <fullName evidence="2">Chlorophyll a-b binding protein, chloroplastic</fullName>
    </recommendedName>
</protein>
<keyword evidence="2" id="KW-0602">Photosynthesis</keyword>
<keyword evidence="1 2" id="KW-0148">Chlorophyll</keyword>
<dbReference type="PANTHER" id="PTHR21649">
    <property type="entry name" value="CHLOROPHYLL A/B BINDING PROTEIN"/>
    <property type="match status" value="1"/>
</dbReference>
<gene>
    <name evidence="3" type="ORF">ACJRO7_001995</name>
</gene>
<evidence type="ECO:0000256" key="2">
    <source>
        <dbReference type="RuleBase" id="RU363080"/>
    </source>
</evidence>
<feature type="binding site" evidence="1">
    <location>
        <position position="77"/>
    </location>
    <ligand>
        <name>chlorophyll a</name>
        <dbReference type="ChEBI" id="CHEBI:58416"/>
        <label>1</label>
    </ligand>
</feature>
<keyword evidence="2" id="KW-0603">Photosystem I</keyword>
<feature type="binding site" description="axial binding residue" evidence="1">
    <location>
        <position position="49"/>
    </location>
    <ligand>
        <name>chlorophyll b</name>
        <dbReference type="ChEBI" id="CHEBI:61721"/>
        <label>1</label>
    </ligand>
    <ligandPart>
        <name>Mg</name>
        <dbReference type="ChEBI" id="CHEBI:25107"/>
    </ligandPart>
</feature>
<reference evidence="3 4" key="1">
    <citation type="submission" date="2024-11" db="EMBL/GenBank/DDBJ databases">
        <title>Chromosome-level genome assembly of Eucalyptus globulus Labill. provides insights into its genome evolution.</title>
        <authorList>
            <person name="Li X."/>
        </authorList>
    </citation>
    <scope>NUCLEOTIDE SEQUENCE [LARGE SCALE GENOMIC DNA]</scope>
    <source>
        <strain evidence="3">CL2024</strain>
        <tissue evidence="3">Fresh tender leaves</tissue>
    </source>
</reference>
<dbReference type="GO" id="GO:0009535">
    <property type="term" value="C:chloroplast thylakoid membrane"/>
    <property type="evidence" value="ECO:0007669"/>
    <property type="project" value="UniProtKB-SubCell"/>
</dbReference>
<organism evidence="3 4">
    <name type="scientific">Eucalyptus globulus</name>
    <name type="common">Tasmanian blue gum</name>
    <dbReference type="NCBI Taxonomy" id="34317"/>
    <lineage>
        <taxon>Eukaryota</taxon>
        <taxon>Viridiplantae</taxon>
        <taxon>Streptophyta</taxon>
        <taxon>Embryophyta</taxon>
        <taxon>Tracheophyta</taxon>
        <taxon>Spermatophyta</taxon>
        <taxon>Magnoliopsida</taxon>
        <taxon>eudicotyledons</taxon>
        <taxon>Gunneridae</taxon>
        <taxon>Pentapetalae</taxon>
        <taxon>rosids</taxon>
        <taxon>malvids</taxon>
        <taxon>Myrtales</taxon>
        <taxon>Myrtaceae</taxon>
        <taxon>Myrtoideae</taxon>
        <taxon>Eucalypteae</taxon>
        <taxon>Eucalyptus</taxon>
    </lineage>
</organism>
<dbReference type="AlphaFoldDB" id="A0ABD3LWE3"/>
<feature type="binding site" evidence="1">
    <location>
        <position position="90"/>
    </location>
    <ligand>
        <name>chlorophyll a</name>
        <dbReference type="ChEBI" id="CHEBI:58416"/>
        <label>1</label>
    </ligand>
</feature>
<keyword evidence="2" id="KW-0150">Chloroplast</keyword>
<comment type="subcellular location">
    <subcellularLocation>
        <location evidence="2">Plastid</location>
        <location evidence="2">Chloroplast thylakoid membrane</location>
    </subcellularLocation>
</comment>
<proteinExistence type="inferred from homology"/>
<comment type="function">
    <text evidence="2">The light-harvesting complex (LHC) functions as a light receptor, it captures and delivers excitation energy to photosystems with which it is closely associated.</text>
</comment>
<dbReference type="SUPFAM" id="SSF103511">
    <property type="entry name" value="Chlorophyll a-b binding protein"/>
    <property type="match status" value="1"/>
</dbReference>
<evidence type="ECO:0000313" key="4">
    <source>
        <dbReference type="Proteomes" id="UP001634007"/>
    </source>
</evidence>
<keyword evidence="2" id="KW-0604">Photosystem II</keyword>
<keyword evidence="2" id="KW-0157">Chromophore</keyword>
<name>A0ABD3LWE3_EUCGL</name>
<dbReference type="GO" id="GO:0009522">
    <property type="term" value="C:photosystem I"/>
    <property type="evidence" value="ECO:0007669"/>
    <property type="project" value="UniProtKB-KW"/>
</dbReference>
<sequence>MPSLLCHQPKSPPLLRTFSAKDNSMRKFVAKPRHVTSGSPWHVLDCIKYLGPFSGEAPSYTTGKFPSDHGWDTASLSSDLETFAKNHELELLSRNGVKFGEGVWFKAGAHIFSEGGLDYLGNPSLIHAQSILQTAPIYSGGSFNPLGLVDNLEDFAELKVKEIKKEKKNWGGGGGGAGRR</sequence>
<comment type="caution">
    <text evidence="3">The sequence shown here is derived from an EMBL/GenBank/DDBJ whole genome shotgun (WGS) entry which is preliminary data.</text>
</comment>
<feature type="binding site" description="axial binding residue" evidence="1">
    <location>
        <position position="130"/>
    </location>
    <ligand>
        <name>chlorophyll b</name>
        <dbReference type="ChEBI" id="CHEBI:61721"/>
        <label>1</label>
    </ligand>
    <ligandPart>
        <name>Mg</name>
        <dbReference type="ChEBI" id="CHEBI:25107"/>
    </ligandPart>
</feature>
<evidence type="ECO:0000256" key="1">
    <source>
        <dbReference type="PIRSR" id="PIRSR601344-1"/>
    </source>
</evidence>
<dbReference type="InterPro" id="IPR001344">
    <property type="entry name" value="Chloro_AB-bd_pln"/>
</dbReference>
<comment type="similarity">
    <text evidence="2">Belongs to the light-harvesting chlorophyll a/b-binding (LHC) protein family.</text>
</comment>
<feature type="binding site" evidence="1">
    <location>
        <position position="162"/>
    </location>
    <ligand>
        <name>chlorophyll a</name>
        <dbReference type="ChEBI" id="CHEBI:58416"/>
        <label>1</label>
    </ligand>
</feature>
<feature type="binding site" evidence="1">
    <location>
        <position position="71"/>
    </location>
    <ligand>
        <name>chlorophyll a</name>
        <dbReference type="ChEBI" id="CHEBI:58416"/>
        <label>1</label>
    </ligand>
</feature>
<dbReference type="GO" id="GO:0015979">
    <property type="term" value="P:photosynthesis"/>
    <property type="evidence" value="ECO:0007669"/>
    <property type="project" value="UniProtKB-KW"/>
</dbReference>
<dbReference type="Proteomes" id="UP001634007">
    <property type="component" value="Unassembled WGS sequence"/>
</dbReference>